<dbReference type="EMBL" id="CAGKOT010000025">
    <property type="protein sequence ID" value="CAB5368546.1"/>
    <property type="molecule type" value="Genomic_DNA"/>
</dbReference>
<accession>A0A915Z9S6</accession>
<dbReference type="OrthoDB" id="10319026at2759"/>
<organism evidence="1 2">
    <name type="scientific">Rhizophagus irregularis</name>
    <dbReference type="NCBI Taxonomy" id="588596"/>
    <lineage>
        <taxon>Eukaryota</taxon>
        <taxon>Fungi</taxon>
        <taxon>Fungi incertae sedis</taxon>
        <taxon>Mucoromycota</taxon>
        <taxon>Glomeromycotina</taxon>
        <taxon>Glomeromycetes</taxon>
        <taxon>Glomerales</taxon>
        <taxon>Glomeraceae</taxon>
        <taxon>Rhizophagus</taxon>
    </lineage>
</organism>
<gene>
    <name evidence="1" type="ORF">CHRIB12_LOCUS11790</name>
</gene>
<evidence type="ECO:0000313" key="1">
    <source>
        <dbReference type="EMBL" id="CAB5368546.1"/>
    </source>
</evidence>
<dbReference type="AlphaFoldDB" id="A0A915Z9S6"/>
<dbReference type="Proteomes" id="UP000684084">
    <property type="component" value="Unassembled WGS sequence"/>
</dbReference>
<protein>
    <submittedName>
        <fullName evidence="1">Uncharacterized protein</fullName>
    </submittedName>
</protein>
<comment type="caution">
    <text evidence="1">The sequence shown here is derived from an EMBL/GenBank/DDBJ whole genome shotgun (WGS) entry which is preliminary data.</text>
</comment>
<name>A0A915Z9S6_9GLOM</name>
<reference evidence="1" key="1">
    <citation type="submission" date="2020-05" db="EMBL/GenBank/DDBJ databases">
        <authorList>
            <person name="Rincon C."/>
            <person name="Sanders R I."/>
            <person name="Robbins C."/>
            <person name="Chaturvedi A."/>
        </authorList>
    </citation>
    <scope>NUCLEOTIDE SEQUENCE</scope>
    <source>
        <strain evidence="1">CHB12</strain>
    </source>
</reference>
<proteinExistence type="predicted"/>
<sequence length="101" mass="12562">MLIYRIITYQTDLIINSGLDLVFRRSDSDDSFRILWRRYSDGQVFFFLDVLFFWVLEREFWNFLSLDMEPWYFFQVSRHEDVNRSVVNTGFFYRCSHVKCW</sequence>
<evidence type="ECO:0000313" key="2">
    <source>
        <dbReference type="Proteomes" id="UP000684084"/>
    </source>
</evidence>